<evidence type="ECO:0000313" key="2">
    <source>
        <dbReference type="Proteomes" id="UP001448207"/>
    </source>
</evidence>
<gene>
    <name evidence="1" type="ORF">J3Q64DRAFT_1635159</name>
</gene>
<proteinExistence type="predicted"/>
<dbReference type="Proteomes" id="UP001448207">
    <property type="component" value="Unassembled WGS sequence"/>
</dbReference>
<evidence type="ECO:0000313" key="1">
    <source>
        <dbReference type="EMBL" id="KAL0092075.1"/>
    </source>
</evidence>
<accession>A0ABR3B862</accession>
<dbReference type="EMBL" id="JBCLYO010000003">
    <property type="protein sequence ID" value="KAL0092075.1"/>
    <property type="molecule type" value="Genomic_DNA"/>
</dbReference>
<feature type="non-terminal residue" evidence="1">
    <location>
        <position position="1"/>
    </location>
</feature>
<organism evidence="1 2">
    <name type="scientific">Phycomyces blakesleeanus</name>
    <dbReference type="NCBI Taxonomy" id="4837"/>
    <lineage>
        <taxon>Eukaryota</taxon>
        <taxon>Fungi</taxon>
        <taxon>Fungi incertae sedis</taxon>
        <taxon>Mucoromycota</taxon>
        <taxon>Mucoromycotina</taxon>
        <taxon>Mucoromycetes</taxon>
        <taxon>Mucorales</taxon>
        <taxon>Phycomycetaceae</taxon>
        <taxon>Phycomyces</taxon>
    </lineage>
</organism>
<sequence length="85" mass="10180">EIYIYKKLSINESLSISWKRTNELDDMNAHDLSKWHGGKKLKLIDAKIKIKQNEFDHRISTRFLYILKDQYIGNIHNILNYLSFP</sequence>
<protein>
    <submittedName>
        <fullName evidence="1">Uncharacterized protein</fullName>
    </submittedName>
</protein>
<name>A0ABR3B862_PHYBL</name>
<keyword evidence="2" id="KW-1185">Reference proteome</keyword>
<reference evidence="1 2" key="1">
    <citation type="submission" date="2024-04" db="EMBL/GenBank/DDBJ databases">
        <title>Symmetric and asymmetric DNA N6-adenine methylation regulates different biological responses in Mucorales.</title>
        <authorList>
            <consortium name="Lawrence Berkeley National Laboratory"/>
            <person name="Lax C."/>
            <person name="Mondo S.J."/>
            <person name="Osorio-Concepcion M."/>
            <person name="Muszewska A."/>
            <person name="Corrochano-Luque M."/>
            <person name="Gutierrez G."/>
            <person name="Riley R."/>
            <person name="Lipzen A."/>
            <person name="Guo J."/>
            <person name="Hundley H."/>
            <person name="Amirebrahimi M."/>
            <person name="Ng V."/>
            <person name="Lorenzo-Gutierrez D."/>
            <person name="Binder U."/>
            <person name="Yang J."/>
            <person name="Song Y."/>
            <person name="Canovas D."/>
            <person name="Navarro E."/>
            <person name="Freitag M."/>
            <person name="Gabaldon T."/>
            <person name="Grigoriev I.V."/>
            <person name="Corrochano L.M."/>
            <person name="Nicolas F.E."/>
            <person name="Garre V."/>
        </authorList>
    </citation>
    <scope>NUCLEOTIDE SEQUENCE [LARGE SCALE GENOMIC DNA]</scope>
    <source>
        <strain evidence="1 2">L51</strain>
    </source>
</reference>
<comment type="caution">
    <text evidence="1">The sequence shown here is derived from an EMBL/GenBank/DDBJ whole genome shotgun (WGS) entry which is preliminary data.</text>
</comment>